<sequence length="133" mass="13946">VNVAHSIEIVEIKCRVVGNPATVGNITIGIRATAAGLPTGADLTLVTFPASDLPASDSWITKYITAYALGSGVKYAKVIRASGGDGSNYMVWRKDGTAPTYAGGARVFSEDGGSSWSEDPNTDFMFREGEVLV</sequence>
<dbReference type="AlphaFoldDB" id="X1V721"/>
<feature type="non-terminal residue" evidence="1">
    <location>
        <position position="1"/>
    </location>
</feature>
<organism evidence="1">
    <name type="scientific">marine sediment metagenome</name>
    <dbReference type="NCBI Taxonomy" id="412755"/>
    <lineage>
        <taxon>unclassified sequences</taxon>
        <taxon>metagenomes</taxon>
        <taxon>ecological metagenomes</taxon>
    </lineage>
</organism>
<protein>
    <submittedName>
        <fullName evidence="1">Uncharacterized protein</fullName>
    </submittedName>
</protein>
<dbReference type="EMBL" id="BARW01030649">
    <property type="protein sequence ID" value="GAJ08221.1"/>
    <property type="molecule type" value="Genomic_DNA"/>
</dbReference>
<gene>
    <name evidence="1" type="ORF">S12H4_48949</name>
</gene>
<accession>X1V721</accession>
<evidence type="ECO:0000313" key="1">
    <source>
        <dbReference type="EMBL" id="GAJ08221.1"/>
    </source>
</evidence>
<reference evidence="1" key="1">
    <citation type="journal article" date="2014" name="Front. Microbiol.">
        <title>High frequency of phylogenetically diverse reductive dehalogenase-homologous genes in deep subseafloor sedimentary metagenomes.</title>
        <authorList>
            <person name="Kawai M."/>
            <person name="Futagami T."/>
            <person name="Toyoda A."/>
            <person name="Takaki Y."/>
            <person name="Nishi S."/>
            <person name="Hori S."/>
            <person name="Arai W."/>
            <person name="Tsubouchi T."/>
            <person name="Morono Y."/>
            <person name="Uchiyama I."/>
            <person name="Ito T."/>
            <person name="Fujiyama A."/>
            <person name="Inagaki F."/>
            <person name="Takami H."/>
        </authorList>
    </citation>
    <scope>NUCLEOTIDE SEQUENCE</scope>
    <source>
        <strain evidence="1">Expedition CK06-06</strain>
    </source>
</reference>
<name>X1V721_9ZZZZ</name>
<proteinExistence type="predicted"/>
<comment type="caution">
    <text evidence="1">The sequence shown here is derived from an EMBL/GenBank/DDBJ whole genome shotgun (WGS) entry which is preliminary data.</text>
</comment>